<accession>A0A409W7Z0</accession>
<dbReference type="EMBL" id="NHYE01005327">
    <property type="protein sequence ID" value="PPQ74624.1"/>
    <property type="molecule type" value="Genomic_DNA"/>
</dbReference>
<evidence type="ECO:0000313" key="2">
    <source>
        <dbReference type="Proteomes" id="UP000284706"/>
    </source>
</evidence>
<sequence>MVEITDYPLVACGYVVSNEHMRDICWDPARPYNPQILAYTLANWDCELPEEVRRVTPKIYMRLYKVKNGDWSEVDFFIMTRLVRITNLETADEVLNESELDQKRKKKFIEVFGKNIDEQQMEYTFQLAYQCSTTPLSFNTSNPPLGQGAAMPRIRSMPTPPVNGITSRRQTINPRRHPQHLLAEGTAPSSEGITPMAPPLATASQGRASLATIMTKLEEYPLVGCGYHIPLEHMRDIYWDPAEPFDAGVMAFDLASWDCALSEEQQEGTPRIYMCFRDPRDKELRNYDKVHFFILTRLVRVFTVQMAKDIKVESEVDRKGKDRFIEVFGRGIDERRLVYGIVEWREV</sequence>
<dbReference type="OrthoDB" id="3266986at2759"/>
<organism evidence="1 2">
    <name type="scientific">Gymnopilus dilepis</name>
    <dbReference type="NCBI Taxonomy" id="231916"/>
    <lineage>
        <taxon>Eukaryota</taxon>
        <taxon>Fungi</taxon>
        <taxon>Dikarya</taxon>
        <taxon>Basidiomycota</taxon>
        <taxon>Agaricomycotina</taxon>
        <taxon>Agaricomycetes</taxon>
        <taxon>Agaricomycetidae</taxon>
        <taxon>Agaricales</taxon>
        <taxon>Agaricineae</taxon>
        <taxon>Hymenogastraceae</taxon>
        <taxon>Gymnopilus</taxon>
    </lineage>
</organism>
<proteinExistence type="predicted"/>
<dbReference type="AlphaFoldDB" id="A0A409W7Z0"/>
<reference evidence="1 2" key="1">
    <citation type="journal article" date="2018" name="Evol. Lett.">
        <title>Horizontal gene cluster transfer increased hallucinogenic mushroom diversity.</title>
        <authorList>
            <person name="Reynolds H.T."/>
            <person name="Vijayakumar V."/>
            <person name="Gluck-Thaler E."/>
            <person name="Korotkin H.B."/>
            <person name="Matheny P.B."/>
            <person name="Slot J.C."/>
        </authorList>
    </citation>
    <scope>NUCLEOTIDE SEQUENCE [LARGE SCALE GENOMIC DNA]</scope>
    <source>
        <strain evidence="1 2">SRW20</strain>
    </source>
</reference>
<comment type="caution">
    <text evidence="1">The sequence shown here is derived from an EMBL/GenBank/DDBJ whole genome shotgun (WGS) entry which is preliminary data.</text>
</comment>
<protein>
    <submittedName>
        <fullName evidence="1">Uncharacterized protein</fullName>
    </submittedName>
</protein>
<dbReference type="InParanoid" id="A0A409W7Z0"/>
<gene>
    <name evidence="1" type="ORF">CVT26_007468</name>
</gene>
<keyword evidence="2" id="KW-1185">Reference proteome</keyword>
<evidence type="ECO:0000313" key="1">
    <source>
        <dbReference type="EMBL" id="PPQ74624.1"/>
    </source>
</evidence>
<dbReference type="Proteomes" id="UP000284706">
    <property type="component" value="Unassembled WGS sequence"/>
</dbReference>
<name>A0A409W7Z0_9AGAR</name>